<dbReference type="Proteomes" id="UP000004728">
    <property type="component" value="Unassembled WGS sequence"/>
</dbReference>
<evidence type="ECO:0000256" key="3">
    <source>
        <dbReference type="ARBA" id="ARBA00022553"/>
    </source>
</evidence>
<evidence type="ECO:0000256" key="1">
    <source>
        <dbReference type="ARBA" id="ARBA00000085"/>
    </source>
</evidence>
<dbReference type="InterPro" id="IPR004358">
    <property type="entry name" value="Sig_transdc_His_kin-like_C"/>
</dbReference>
<evidence type="ECO:0000256" key="2">
    <source>
        <dbReference type="ARBA" id="ARBA00012438"/>
    </source>
</evidence>
<dbReference type="InParanoid" id="F1Z8K6"/>
<dbReference type="PROSITE" id="PS50110">
    <property type="entry name" value="RESPONSE_REGULATORY"/>
    <property type="match status" value="1"/>
</dbReference>
<dbReference type="eggNOG" id="COG2205">
    <property type="taxonomic scope" value="Bacteria"/>
</dbReference>
<dbReference type="InterPro" id="IPR003594">
    <property type="entry name" value="HATPase_dom"/>
</dbReference>
<name>F1Z8K6_9SPHN</name>
<dbReference type="PRINTS" id="PR00344">
    <property type="entry name" value="BCTRLSENSOR"/>
</dbReference>
<dbReference type="Gene3D" id="1.10.287.130">
    <property type="match status" value="1"/>
</dbReference>
<evidence type="ECO:0000259" key="10">
    <source>
        <dbReference type="PROSITE" id="PS50110"/>
    </source>
</evidence>
<dbReference type="Gene3D" id="3.30.565.10">
    <property type="entry name" value="Histidine kinase-like ATPase, C-terminal domain"/>
    <property type="match status" value="1"/>
</dbReference>
<dbReference type="Pfam" id="PF02518">
    <property type="entry name" value="HATPase_c"/>
    <property type="match status" value="1"/>
</dbReference>
<dbReference type="Pfam" id="PF00512">
    <property type="entry name" value="HisKA"/>
    <property type="match status" value="1"/>
</dbReference>
<comment type="catalytic activity">
    <reaction evidence="1">
        <text>ATP + protein L-histidine = ADP + protein N-phospho-L-histidine.</text>
        <dbReference type="EC" id="2.7.13.3"/>
    </reaction>
</comment>
<dbReference type="Gene3D" id="3.40.50.2300">
    <property type="match status" value="1"/>
</dbReference>
<protein>
    <recommendedName>
        <fullName evidence="2">histidine kinase</fullName>
        <ecNumber evidence="2">2.7.13.3</ecNumber>
    </recommendedName>
</protein>
<dbReference type="CDD" id="cd00082">
    <property type="entry name" value="HisKA"/>
    <property type="match status" value="1"/>
</dbReference>
<accession>F1Z8K6</accession>
<comment type="caution">
    <text evidence="11">The sequence shown here is derived from an EMBL/GenBank/DDBJ whole genome shotgun (WGS) entry which is preliminary data.</text>
</comment>
<evidence type="ECO:0000256" key="7">
    <source>
        <dbReference type="SAM" id="MobiDB-lite"/>
    </source>
</evidence>
<feature type="modified residue" description="4-aspartylphosphate" evidence="6">
    <location>
        <position position="461"/>
    </location>
</feature>
<evidence type="ECO:0000256" key="6">
    <source>
        <dbReference type="PROSITE-ProRule" id="PRU00169"/>
    </source>
</evidence>
<feature type="transmembrane region" description="Helical" evidence="8">
    <location>
        <begin position="43"/>
        <end position="64"/>
    </location>
</feature>
<dbReference type="GO" id="GO:0000155">
    <property type="term" value="F:phosphorelay sensor kinase activity"/>
    <property type="evidence" value="ECO:0007669"/>
    <property type="project" value="InterPro"/>
</dbReference>
<keyword evidence="8" id="KW-0812">Transmembrane</keyword>
<proteinExistence type="predicted"/>
<evidence type="ECO:0000259" key="9">
    <source>
        <dbReference type="PROSITE" id="PS50109"/>
    </source>
</evidence>
<dbReference type="AlphaFoldDB" id="F1Z8K6"/>
<dbReference type="EC" id="2.7.13.3" evidence="2"/>
<evidence type="ECO:0000313" key="11">
    <source>
        <dbReference type="EMBL" id="EGD59019.1"/>
    </source>
</evidence>
<dbReference type="SUPFAM" id="SSF55874">
    <property type="entry name" value="ATPase domain of HSP90 chaperone/DNA topoisomerase II/histidine kinase"/>
    <property type="match status" value="1"/>
</dbReference>
<dbReference type="SMART" id="SM00387">
    <property type="entry name" value="HATPase_c"/>
    <property type="match status" value="1"/>
</dbReference>
<keyword evidence="12" id="KW-1185">Reference proteome</keyword>
<keyword evidence="4" id="KW-0808">Transferase</keyword>
<dbReference type="InterPro" id="IPR011006">
    <property type="entry name" value="CheY-like_superfamily"/>
</dbReference>
<dbReference type="SUPFAM" id="SSF52172">
    <property type="entry name" value="CheY-like"/>
    <property type="match status" value="1"/>
</dbReference>
<dbReference type="SUPFAM" id="SSF47384">
    <property type="entry name" value="Homodimeric domain of signal transducing histidine kinase"/>
    <property type="match status" value="1"/>
</dbReference>
<feature type="compositionally biased region" description="Low complexity" evidence="7">
    <location>
        <begin position="17"/>
        <end position="30"/>
    </location>
</feature>
<dbReference type="FunCoup" id="F1Z8K6">
    <property type="interactions" value="311"/>
</dbReference>
<dbReference type="SMART" id="SM00448">
    <property type="entry name" value="REC"/>
    <property type="match status" value="1"/>
</dbReference>
<keyword evidence="3 6" id="KW-0597">Phosphoprotein</keyword>
<dbReference type="InterPro" id="IPR001789">
    <property type="entry name" value="Sig_transdc_resp-reg_receiver"/>
</dbReference>
<dbReference type="PROSITE" id="PS50109">
    <property type="entry name" value="HIS_KIN"/>
    <property type="match status" value="1"/>
</dbReference>
<reference evidence="11 12" key="1">
    <citation type="journal article" date="2012" name="J. Bacteriol.">
        <title>Draft Genome Sequence of Novosphingobium nitrogenifigens Y88T.</title>
        <authorList>
            <person name="Strabala T.J."/>
            <person name="Macdonald L."/>
            <person name="Liu V."/>
            <person name="Smit A.M."/>
        </authorList>
    </citation>
    <scope>NUCLEOTIDE SEQUENCE [LARGE SCALE GENOMIC DNA]</scope>
    <source>
        <strain evidence="11 12">DSM 19370</strain>
    </source>
</reference>
<gene>
    <name evidence="11" type="ORF">Y88_1081</name>
</gene>
<dbReference type="RefSeq" id="WP_008065720.1">
    <property type="nucleotide sequence ID" value="NZ_AQWK01000001.1"/>
</dbReference>
<dbReference type="PANTHER" id="PTHR43047">
    <property type="entry name" value="TWO-COMPONENT HISTIDINE PROTEIN KINASE"/>
    <property type="match status" value="1"/>
</dbReference>
<dbReference type="InterPro" id="IPR003661">
    <property type="entry name" value="HisK_dim/P_dom"/>
</dbReference>
<dbReference type="HOGENOM" id="CLU_000445_114_15_5"/>
<feature type="domain" description="Response regulatory" evidence="10">
    <location>
        <begin position="412"/>
        <end position="529"/>
    </location>
</feature>
<dbReference type="SMART" id="SM00388">
    <property type="entry name" value="HisKA"/>
    <property type="match status" value="1"/>
</dbReference>
<keyword evidence="5 11" id="KW-0418">Kinase</keyword>
<dbReference type="InterPro" id="IPR036097">
    <property type="entry name" value="HisK_dim/P_sf"/>
</dbReference>
<feature type="region of interest" description="Disordered" evidence="7">
    <location>
        <begin position="1"/>
        <end position="32"/>
    </location>
</feature>
<organism evidence="11 12">
    <name type="scientific">Novosphingobium nitrogenifigens DSM 19370</name>
    <dbReference type="NCBI Taxonomy" id="983920"/>
    <lineage>
        <taxon>Bacteria</taxon>
        <taxon>Pseudomonadati</taxon>
        <taxon>Pseudomonadota</taxon>
        <taxon>Alphaproteobacteria</taxon>
        <taxon>Sphingomonadales</taxon>
        <taxon>Sphingomonadaceae</taxon>
        <taxon>Novosphingobium</taxon>
    </lineage>
</organism>
<dbReference type="EMBL" id="AEWJ01000037">
    <property type="protein sequence ID" value="EGD59019.1"/>
    <property type="molecule type" value="Genomic_DNA"/>
</dbReference>
<keyword evidence="8" id="KW-0472">Membrane</keyword>
<evidence type="ECO:0000256" key="8">
    <source>
        <dbReference type="SAM" id="Phobius"/>
    </source>
</evidence>
<dbReference type="InterPro" id="IPR036890">
    <property type="entry name" value="HATPase_C_sf"/>
</dbReference>
<dbReference type="InterPro" id="IPR005467">
    <property type="entry name" value="His_kinase_dom"/>
</dbReference>
<feature type="domain" description="Histidine kinase" evidence="9">
    <location>
        <begin position="171"/>
        <end position="384"/>
    </location>
</feature>
<dbReference type="STRING" id="983920.Y88_1081"/>
<evidence type="ECO:0000256" key="5">
    <source>
        <dbReference type="ARBA" id="ARBA00022777"/>
    </source>
</evidence>
<evidence type="ECO:0000256" key="4">
    <source>
        <dbReference type="ARBA" id="ARBA00022679"/>
    </source>
</evidence>
<keyword evidence="8" id="KW-1133">Transmembrane helix</keyword>
<evidence type="ECO:0000313" key="12">
    <source>
        <dbReference type="Proteomes" id="UP000004728"/>
    </source>
</evidence>
<dbReference type="CDD" id="cd17546">
    <property type="entry name" value="REC_hyHK_CKI1_RcsC-like"/>
    <property type="match status" value="1"/>
</dbReference>
<sequence length="621" mass="66646">MRDFSPAKSSAIDDDGNSASGSSATGSPSDTLPIDSTAFATGLLYHAATGIAGGVAGFLVSRAFQVVRGGEKPSAATSLMSGVLGGLASGVVQGVMTARSRKPTVLEMRPSSQSPIPEMRVPEMRAPEMTGPDSQDAEVPGDDDAGTYTDLARQKAAAEAANAAKSRYLANVSHEIRSPLNAIYGYAQLLERGSAVDVADAARVIRRSAEHLTDLVEGLLDMSLVENGVMRVSTDTVRLPSFIEQIERMFRPSAQAKGLVFRTEIVGHLPDYVRTDQKRLRQVLINLITNAIKYTHKGEVVLAIRYSGQVATFEVRDTGPGIPPEAQERIFAPFDRGVEGGRAGGIGLGLPITRAIVQILGGELELESTPGEGSVFRVRVMLGQVVGHRDGPGEGTGENRRCATGYLGMRRAILVADDDPRQLAFVRQVLTDLGFDVSAAPDGQTALAMARARHFDLALLDIAMPGWSGWQTASALHEAAGPDLRIVMLSANAHERHGPAEPGIETVHDRFLVKPVEIDTLVDTIGELLDLTWIFAPSDAEPETVASVETGEDEVIELTPEARVHLDRLRDKVRIGHVRGIEAEIRELESRVPEGCTLVARLYDCLDRFDLAGMARMLEKA</sequence>
<dbReference type="Pfam" id="PF00072">
    <property type="entry name" value="Response_reg"/>
    <property type="match status" value="1"/>
</dbReference>
<feature type="transmembrane region" description="Helical" evidence="8">
    <location>
        <begin position="76"/>
        <end position="96"/>
    </location>
</feature>
<dbReference type="OrthoDB" id="9801651at2"/>